<sequence length="109" mass="11960">NLKGLATRGSVRHPSTGAQITSDYLRVVVRAVFVWKGILPVISTGKDRETFDMPVHLELRYLPVRTGDRDRATVAINSSCSEEEINRSVRNLKVLEGAGLARTAGKPIC</sequence>
<dbReference type="AlphaFoldDB" id="A0A4Y2BYS8"/>
<dbReference type="EMBL" id="BGPR01084648">
    <property type="protein sequence ID" value="GBL96284.1"/>
    <property type="molecule type" value="Genomic_DNA"/>
</dbReference>
<dbReference type="EMBL" id="BGPR01084637">
    <property type="protein sequence ID" value="GBL96240.1"/>
    <property type="molecule type" value="Genomic_DNA"/>
</dbReference>
<evidence type="ECO:0000313" key="3">
    <source>
        <dbReference type="EMBL" id="GBL96284.1"/>
    </source>
</evidence>
<keyword evidence="4" id="KW-1185">Reference proteome</keyword>
<comment type="caution">
    <text evidence="3">The sequence shown here is derived from an EMBL/GenBank/DDBJ whole genome shotgun (WGS) entry which is preliminary data.</text>
</comment>
<evidence type="ECO:0000313" key="4">
    <source>
        <dbReference type="Proteomes" id="UP000499080"/>
    </source>
</evidence>
<dbReference type="Proteomes" id="UP000499080">
    <property type="component" value="Unassembled WGS sequence"/>
</dbReference>
<evidence type="ECO:0000313" key="2">
    <source>
        <dbReference type="EMBL" id="GBL96249.1"/>
    </source>
</evidence>
<accession>A0A4Y2BYS8</accession>
<dbReference type="EMBL" id="BGPR01084639">
    <property type="protein sequence ID" value="GBL96249.1"/>
    <property type="molecule type" value="Genomic_DNA"/>
</dbReference>
<proteinExistence type="predicted"/>
<protein>
    <submittedName>
        <fullName evidence="3">Uncharacterized protein</fullName>
    </submittedName>
</protein>
<evidence type="ECO:0000313" key="1">
    <source>
        <dbReference type="EMBL" id="GBL96240.1"/>
    </source>
</evidence>
<name>A0A4Y2BYS8_ARAVE</name>
<gene>
    <name evidence="1" type="ORF">AVEN_103340_1</name>
    <name evidence="3" type="ORF">AVEN_166129_1</name>
    <name evidence="2" type="ORF">AVEN_237615_1</name>
</gene>
<organism evidence="3 4">
    <name type="scientific">Araneus ventricosus</name>
    <name type="common">Orbweaver spider</name>
    <name type="synonym">Epeira ventricosa</name>
    <dbReference type="NCBI Taxonomy" id="182803"/>
    <lineage>
        <taxon>Eukaryota</taxon>
        <taxon>Metazoa</taxon>
        <taxon>Ecdysozoa</taxon>
        <taxon>Arthropoda</taxon>
        <taxon>Chelicerata</taxon>
        <taxon>Arachnida</taxon>
        <taxon>Araneae</taxon>
        <taxon>Araneomorphae</taxon>
        <taxon>Entelegynae</taxon>
        <taxon>Araneoidea</taxon>
        <taxon>Araneidae</taxon>
        <taxon>Araneus</taxon>
    </lineage>
</organism>
<feature type="non-terminal residue" evidence="3">
    <location>
        <position position="1"/>
    </location>
</feature>
<reference evidence="3 4" key="1">
    <citation type="journal article" date="2019" name="Sci. Rep.">
        <title>Orb-weaving spider Araneus ventricosus genome elucidates the spidroin gene catalogue.</title>
        <authorList>
            <person name="Kono N."/>
            <person name="Nakamura H."/>
            <person name="Ohtoshi R."/>
            <person name="Moran D.A.P."/>
            <person name="Shinohara A."/>
            <person name="Yoshida Y."/>
            <person name="Fujiwara M."/>
            <person name="Mori M."/>
            <person name="Tomita M."/>
            <person name="Arakawa K."/>
        </authorList>
    </citation>
    <scope>NUCLEOTIDE SEQUENCE [LARGE SCALE GENOMIC DNA]</scope>
</reference>